<sequence>MLANKNLAVVLSHGSYHTPEPYKPLLKALQSHGIESYCPQRPTCDLIRLNVGDIDNPDFNREPPVGGYPSDTEDVDVTIRLLDRLINNENKLVLLAGHSSGGWVATQAAVPELQIKSRQAQGKAGGIIGLFYIGAFIIPLGESLTSFVTPKDADFTQRPVPHLQFFKYGMDGLWRLKDPQHFMLHDIDPEEAEIHTAKLTAAPTMTVSLTNDAYLALPCAFLITENDRLLPKEYQEHMIALQTERGTQFTVYRAPSGHSPHLSWTAGLVEKMEEFANALKPWTSHSTLTSEWRSNIEPNRWVAS</sequence>
<dbReference type="AlphaFoldDB" id="A0A319D8X1"/>
<dbReference type="EMBL" id="KZ825884">
    <property type="protein sequence ID" value="PYH93825.1"/>
    <property type="molecule type" value="Genomic_DNA"/>
</dbReference>
<feature type="domain" description="AB hydrolase-1" evidence="1">
    <location>
        <begin position="9"/>
        <end position="268"/>
    </location>
</feature>
<dbReference type="SUPFAM" id="SSF53474">
    <property type="entry name" value="alpha/beta-Hydrolases"/>
    <property type="match status" value="1"/>
</dbReference>
<dbReference type="PANTHER" id="PTHR37017">
    <property type="entry name" value="AB HYDROLASE-1 DOMAIN-CONTAINING PROTEIN-RELATED"/>
    <property type="match status" value="1"/>
</dbReference>
<reference evidence="2 3" key="1">
    <citation type="submission" date="2018-02" db="EMBL/GenBank/DDBJ databases">
        <title>The genomes of Aspergillus section Nigri reveals drivers in fungal speciation.</title>
        <authorList>
            <consortium name="DOE Joint Genome Institute"/>
            <person name="Vesth T.C."/>
            <person name="Nybo J."/>
            <person name="Theobald S."/>
            <person name="Brandl J."/>
            <person name="Frisvad J.C."/>
            <person name="Nielsen K.F."/>
            <person name="Lyhne E.K."/>
            <person name="Kogle M.E."/>
            <person name="Kuo A."/>
            <person name="Riley R."/>
            <person name="Clum A."/>
            <person name="Nolan M."/>
            <person name="Lipzen A."/>
            <person name="Salamov A."/>
            <person name="Henrissat B."/>
            <person name="Wiebenga A."/>
            <person name="De vries R.P."/>
            <person name="Grigoriev I.V."/>
            <person name="Mortensen U.H."/>
            <person name="Andersen M.R."/>
            <person name="Baker S.E."/>
        </authorList>
    </citation>
    <scope>NUCLEOTIDE SEQUENCE [LARGE SCALE GENOMIC DNA]</scope>
    <source>
        <strain evidence="2 3">CBS 707.79</strain>
    </source>
</reference>
<gene>
    <name evidence="2" type="ORF">BO71DRAFT_484243</name>
</gene>
<evidence type="ECO:0000259" key="1">
    <source>
        <dbReference type="Pfam" id="PF12697"/>
    </source>
</evidence>
<keyword evidence="3" id="KW-1185">Reference proteome</keyword>
<name>A0A319D8X1_9EURO</name>
<dbReference type="PANTHER" id="PTHR37017:SF11">
    <property type="entry name" value="ESTERASE_LIPASE_THIOESTERASE DOMAIN-CONTAINING PROTEIN"/>
    <property type="match status" value="1"/>
</dbReference>
<dbReference type="STRING" id="1448320.A0A319D8X1"/>
<accession>A0A319D8X1</accession>
<organism evidence="2 3">
    <name type="scientific">Aspergillus ellipticus CBS 707.79</name>
    <dbReference type="NCBI Taxonomy" id="1448320"/>
    <lineage>
        <taxon>Eukaryota</taxon>
        <taxon>Fungi</taxon>
        <taxon>Dikarya</taxon>
        <taxon>Ascomycota</taxon>
        <taxon>Pezizomycotina</taxon>
        <taxon>Eurotiomycetes</taxon>
        <taxon>Eurotiomycetidae</taxon>
        <taxon>Eurotiales</taxon>
        <taxon>Aspergillaceae</taxon>
        <taxon>Aspergillus</taxon>
        <taxon>Aspergillus subgen. Circumdati</taxon>
    </lineage>
</organism>
<dbReference type="Pfam" id="PF12697">
    <property type="entry name" value="Abhydrolase_6"/>
    <property type="match status" value="1"/>
</dbReference>
<dbReference type="InterPro" id="IPR052897">
    <property type="entry name" value="Sec-Metab_Biosynth_Hydrolase"/>
</dbReference>
<dbReference type="InterPro" id="IPR000073">
    <property type="entry name" value="AB_hydrolase_1"/>
</dbReference>
<dbReference type="InterPro" id="IPR029058">
    <property type="entry name" value="AB_hydrolase_fold"/>
</dbReference>
<dbReference type="VEuPathDB" id="FungiDB:BO71DRAFT_484243"/>
<keyword evidence="2" id="KW-0378">Hydrolase</keyword>
<dbReference type="Gene3D" id="3.40.50.1820">
    <property type="entry name" value="alpha/beta hydrolase"/>
    <property type="match status" value="1"/>
</dbReference>
<proteinExistence type="predicted"/>
<protein>
    <submittedName>
        <fullName evidence="2">Alpha/beta-hydrolase</fullName>
    </submittedName>
</protein>
<evidence type="ECO:0000313" key="3">
    <source>
        <dbReference type="Proteomes" id="UP000247810"/>
    </source>
</evidence>
<dbReference type="OrthoDB" id="1263307at2759"/>
<dbReference type="GO" id="GO:0016787">
    <property type="term" value="F:hydrolase activity"/>
    <property type="evidence" value="ECO:0007669"/>
    <property type="project" value="UniProtKB-KW"/>
</dbReference>
<dbReference type="Proteomes" id="UP000247810">
    <property type="component" value="Unassembled WGS sequence"/>
</dbReference>
<evidence type="ECO:0000313" key="2">
    <source>
        <dbReference type="EMBL" id="PYH93825.1"/>
    </source>
</evidence>